<gene>
    <name evidence="2" type="primary">46</name>
    <name evidence="2" type="ORF">PBI_ANTHONY_46</name>
</gene>
<evidence type="ECO:0000313" key="2">
    <source>
        <dbReference type="EMBL" id="QFG10417.1"/>
    </source>
</evidence>
<protein>
    <submittedName>
        <fullName evidence="2">Uncharacterized protein</fullName>
    </submittedName>
</protein>
<evidence type="ECO:0000256" key="1">
    <source>
        <dbReference type="SAM" id="MobiDB-lite"/>
    </source>
</evidence>
<dbReference type="KEGG" id="vg:64871717"/>
<accession>A0A5J6TKA0</accession>
<dbReference type="Pfam" id="PF25690">
    <property type="entry name" value="Phage_gp49"/>
    <property type="match status" value="1"/>
</dbReference>
<sequence length="193" mass="20211">MSDPFATAPAPAPAPAPEEAQQQPVASSPWDSPPADAPKPAPAAPAPVVAQSASGDLSVTFKGTGNFDYPWIVPKYSTVEEALIDLGEESRAVAGMSQAEKWAALFTRAVKMNAYFGSLGGDAPPQQRGGGGGGGQRSAPQPAQEAPGGEKRYCEHGEMTYKTGVSKKNGKAWKAFMCPSNDRDNECKAQFLR</sequence>
<feature type="compositionally biased region" description="Low complexity" evidence="1">
    <location>
        <begin position="17"/>
        <end position="30"/>
    </location>
</feature>
<feature type="region of interest" description="Disordered" evidence="1">
    <location>
        <begin position="120"/>
        <end position="155"/>
    </location>
</feature>
<evidence type="ECO:0000313" key="3">
    <source>
        <dbReference type="Proteomes" id="UP000327026"/>
    </source>
</evidence>
<dbReference type="EMBL" id="MN234188">
    <property type="protein sequence ID" value="QFG10417.1"/>
    <property type="molecule type" value="Genomic_DNA"/>
</dbReference>
<dbReference type="GeneID" id="64871717"/>
<feature type="compositionally biased region" description="Pro residues" evidence="1">
    <location>
        <begin position="31"/>
        <end position="45"/>
    </location>
</feature>
<keyword evidence="3" id="KW-1185">Reference proteome</keyword>
<reference evidence="2 3" key="1">
    <citation type="submission" date="2019-07" db="EMBL/GenBank/DDBJ databases">
        <authorList>
            <person name="Garlena R.A."/>
            <person name="Russell D.A."/>
            <person name="Pope W.H."/>
            <person name="Jacobs-Sera D."/>
            <person name="Hatfull G.F."/>
        </authorList>
    </citation>
    <scope>NUCLEOTIDE SEQUENCE [LARGE SCALE GENOMIC DNA]</scope>
</reference>
<feature type="region of interest" description="Disordered" evidence="1">
    <location>
        <begin position="1"/>
        <end position="52"/>
    </location>
</feature>
<organism evidence="2 3">
    <name type="scientific">Mycobacterium phage Anthony</name>
    <dbReference type="NCBI Taxonomy" id="2599857"/>
    <lineage>
        <taxon>Viruses</taxon>
        <taxon>Duplodnaviria</taxon>
        <taxon>Heunggongvirae</taxon>
        <taxon>Uroviricota</taxon>
        <taxon>Caudoviricetes</taxon>
        <taxon>Anthonyvirus</taxon>
        <taxon>Anthonyvirus anthony</taxon>
    </lineage>
</organism>
<name>A0A5J6TKA0_9CAUD</name>
<dbReference type="Proteomes" id="UP000327026">
    <property type="component" value="Segment"/>
</dbReference>
<dbReference type="RefSeq" id="YP_010062082.1">
    <property type="nucleotide sequence ID" value="NC_054790.1"/>
</dbReference>
<dbReference type="InterPro" id="IPR057999">
    <property type="entry name" value="Gp49"/>
</dbReference>
<proteinExistence type="predicted"/>